<dbReference type="RefSeq" id="WP_072474331.1">
    <property type="nucleotide sequence ID" value="NZ_FPJG01000001.1"/>
</dbReference>
<accession>A0A1K1LLJ6</accession>
<dbReference type="EMBL" id="FPJG01000001">
    <property type="protein sequence ID" value="SFW11760.1"/>
    <property type="molecule type" value="Genomic_DNA"/>
</dbReference>
<proteinExistence type="predicted"/>
<name>A0A1K1LLJ6_9PSEU</name>
<organism evidence="1 2">
    <name type="scientific">Amycolatopsis australiensis</name>
    <dbReference type="NCBI Taxonomy" id="546364"/>
    <lineage>
        <taxon>Bacteria</taxon>
        <taxon>Bacillati</taxon>
        <taxon>Actinomycetota</taxon>
        <taxon>Actinomycetes</taxon>
        <taxon>Pseudonocardiales</taxon>
        <taxon>Pseudonocardiaceae</taxon>
        <taxon>Amycolatopsis</taxon>
    </lineage>
</organism>
<keyword evidence="2" id="KW-1185">Reference proteome</keyword>
<evidence type="ECO:0000313" key="2">
    <source>
        <dbReference type="Proteomes" id="UP000182740"/>
    </source>
</evidence>
<dbReference type="STRING" id="546364.SAMN04489730_0055"/>
<protein>
    <submittedName>
        <fullName evidence="1">Uncharacterized protein</fullName>
    </submittedName>
</protein>
<sequence length="84" mass="9772">MSTVKQRRTDRVQKWQARYWARVQRAESDGDPRAKFDAAVDLLRTALNNTTRERRDLVLAQLTATVATEAEAILQRYIVERKPT</sequence>
<gene>
    <name evidence="1" type="ORF">SAMN04489730_0055</name>
</gene>
<evidence type="ECO:0000313" key="1">
    <source>
        <dbReference type="EMBL" id="SFW11760.1"/>
    </source>
</evidence>
<dbReference type="AlphaFoldDB" id="A0A1K1LLJ6"/>
<dbReference type="Proteomes" id="UP000182740">
    <property type="component" value="Unassembled WGS sequence"/>
</dbReference>
<reference evidence="2" key="1">
    <citation type="submission" date="2016-11" db="EMBL/GenBank/DDBJ databases">
        <authorList>
            <person name="Varghese N."/>
            <person name="Submissions S."/>
        </authorList>
    </citation>
    <scope>NUCLEOTIDE SEQUENCE [LARGE SCALE GENOMIC DNA]</scope>
    <source>
        <strain evidence="2">DSM 44671</strain>
    </source>
</reference>